<dbReference type="EMBL" id="JBBNAG010000009">
    <property type="protein sequence ID" value="KAK9104929.1"/>
    <property type="molecule type" value="Genomic_DNA"/>
</dbReference>
<keyword evidence="3" id="KW-1185">Reference proteome</keyword>
<protein>
    <submittedName>
        <fullName evidence="2">Uncharacterized protein</fullName>
    </submittedName>
</protein>
<comment type="caution">
    <text evidence="2">The sequence shown here is derived from an EMBL/GenBank/DDBJ whole genome shotgun (WGS) entry which is preliminary data.</text>
</comment>
<evidence type="ECO:0000313" key="2">
    <source>
        <dbReference type="EMBL" id="KAK9104929.1"/>
    </source>
</evidence>
<reference evidence="2 3" key="1">
    <citation type="submission" date="2024-01" db="EMBL/GenBank/DDBJ databases">
        <title>Genome assemblies of Stephania.</title>
        <authorList>
            <person name="Yang L."/>
        </authorList>
    </citation>
    <scope>NUCLEOTIDE SEQUENCE [LARGE SCALE GENOMIC DNA]</scope>
    <source>
        <strain evidence="2">JXDWG</strain>
        <tissue evidence="2">Leaf</tissue>
    </source>
</reference>
<dbReference type="Proteomes" id="UP001419268">
    <property type="component" value="Unassembled WGS sequence"/>
</dbReference>
<keyword evidence="1" id="KW-0812">Transmembrane</keyword>
<proteinExistence type="predicted"/>
<dbReference type="AlphaFoldDB" id="A0AAP0F4Y1"/>
<name>A0AAP0F4Y1_9MAGN</name>
<organism evidence="2 3">
    <name type="scientific">Stephania cephalantha</name>
    <dbReference type="NCBI Taxonomy" id="152367"/>
    <lineage>
        <taxon>Eukaryota</taxon>
        <taxon>Viridiplantae</taxon>
        <taxon>Streptophyta</taxon>
        <taxon>Embryophyta</taxon>
        <taxon>Tracheophyta</taxon>
        <taxon>Spermatophyta</taxon>
        <taxon>Magnoliopsida</taxon>
        <taxon>Ranunculales</taxon>
        <taxon>Menispermaceae</taxon>
        <taxon>Menispermoideae</taxon>
        <taxon>Cissampelideae</taxon>
        <taxon>Stephania</taxon>
    </lineage>
</organism>
<keyword evidence="1" id="KW-1133">Transmembrane helix</keyword>
<keyword evidence="1" id="KW-0472">Membrane</keyword>
<feature type="transmembrane region" description="Helical" evidence="1">
    <location>
        <begin position="59"/>
        <end position="79"/>
    </location>
</feature>
<evidence type="ECO:0000313" key="3">
    <source>
        <dbReference type="Proteomes" id="UP001419268"/>
    </source>
</evidence>
<accession>A0AAP0F4Y1</accession>
<sequence length="165" mass="18504">MISCGLKVCKKKKSNKTKQHSTCTMWTPYHIDDITQSFFSLSLIKTTNLFSLSHSISTISLPFSYFSSFSLLLFFSLTFSLSTSKQKKRGESVFSLYTRLIVSPSPPHRRPSFLLPLGLSWLPSSLSVPSLWVFSSLGLDNTPPCSTTIPCSRLPPPRPPSSFFR</sequence>
<evidence type="ECO:0000256" key="1">
    <source>
        <dbReference type="SAM" id="Phobius"/>
    </source>
</evidence>
<gene>
    <name evidence="2" type="ORF">Scep_021773</name>
</gene>